<dbReference type="EMBL" id="CP000083">
    <property type="protein sequence ID" value="AAZ25428.1"/>
    <property type="molecule type" value="Genomic_DNA"/>
</dbReference>
<dbReference type="HOGENOM" id="CLU_2768709_0_0_6"/>
<dbReference type="KEGG" id="cps:CPS_4330"/>
<organism evidence="1 2">
    <name type="scientific">Colwellia psychrerythraea (strain 34H / ATCC BAA-681)</name>
    <name type="common">Vibrio psychroerythus</name>
    <dbReference type="NCBI Taxonomy" id="167879"/>
    <lineage>
        <taxon>Bacteria</taxon>
        <taxon>Pseudomonadati</taxon>
        <taxon>Pseudomonadota</taxon>
        <taxon>Gammaproteobacteria</taxon>
        <taxon>Alteromonadales</taxon>
        <taxon>Colwelliaceae</taxon>
        <taxon>Colwellia</taxon>
    </lineage>
</organism>
<accession>Q47W42</accession>
<name>Q47W42_COLP3</name>
<gene>
    <name evidence="1" type="ordered locus">CPS_4330</name>
</gene>
<evidence type="ECO:0000313" key="1">
    <source>
        <dbReference type="EMBL" id="AAZ25428.1"/>
    </source>
</evidence>
<proteinExistence type="predicted"/>
<dbReference type="Proteomes" id="UP000000547">
    <property type="component" value="Chromosome"/>
</dbReference>
<evidence type="ECO:0000313" key="2">
    <source>
        <dbReference type="Proteomes" id="UP000000547"/>
    </source>
</evidence>
<protein>
    <submittedName>
        <fullName evidence="1">Uncharacterized protein</fullName>
    </submittedName>
</protein>
<dbReference type="AlphaFoldDB" id="Q47W42"/>
<reference evidence="1" key="1">
    <citation type="journal article" date="2005" name="Proc. Natl. Acad. Sci. U.S.A.">
        <title>The psychrophilic lifestyle as revealed by the genome sequence of Colwellia psychrerythraea 34H through genomic and proteomic analyses.</title>
        <authorList>
            <person name="Methe B.A."/>
            <person name="Nelson K.E."/>
            <person name="Deming J.W."/>
            <person name="Momen B."/>
            <person name="Melamud E."/>
            <person name="Zhang X."/>
            <person name="Moult J."/>
            <person name="Madupu R."/>
            <person name="Nelson W.C."/>
            <person name="Dodson R.J."/>
            <person name="Brinkac L.M."/>
            <person name="Daugherty S.C."/>
            <person name="Durkin A.S."/>
            <person name="DeBoy R.T."/>
            <person name="Kolonay J.F."/>
            <person name="Sullivan S.A."/>
            <person name="Zhou L."/>
            <person name="Davidsen T.M."/>
            <person name="Wu M."/>
            <person name="Huston A.L."/>
            <person name="Lewis M."/>
            <person name="Weaver B."/>
            <person name="Weidman J.F."/>
            <person name="Khouri H."/>
            <person name="Utterback T.R."/>
            <person name="Feldblyum T.V."/>
            <person name="Fraser C.M."/>
        </authorList>
    </citation>
    <scope>NUCLEOTIDE SEQUENCE [LARGE SCALE GENOMIC DNA]</scope>
    <source>
        <strain evidence="1">34H</strain>
    </source>
</reference>
<sequence length="69" mass="8001">MRAVTKQKRMRCSFQSHLEVLKISSNIYPENEVNKTKSTLIKIKKSHALLKNEAIKRQTICLVNTIMTL</sequence>